<dbReference type="Pfam" id="PF00725">
    <property type="entry name" value="3HCDH"/>
    <property type="match status" value="1"/>
</dbReference>
<feature type="binding site" evidence="5">
    <location>
        <position position="97"/>
    </location>
    <ligand>
        <name>NAD(+)</name>
        <dbReference type="ChEBI" id="CHEBI:57540"/>
    </ligand>
</feature>
<evidence type="ECO:0000256" key="3">
    <source>
        <dbReference type="ARBA" id="ARBA00023002"/>
    </source>
</evidence>
<evidence type="ECO:0000256" key="2">
    <source>
        <dbReference type="ARBA" id="ARBA00009463"/>
    </source>
</evidence>
<dbReference type="OrthoDB" id="9771883at2"/>
<dbReference type="GO" id="GO:0016616">
    <property type="term" value="F:oxidoreductase activity, acting on the CH-OH group of donors, NAD or NADP as acceptor"/>
    <property type="evidence" value="ECO:0007669"/>
    <property type="project" value="InterPro"/>
</dbReference>
<comment type="caution">
    <text evidence="9">The sequence shown here is derived from an EMBL/GenBank/DDBJ whole genome shotgun (WGS) entry which is preliminary data.</text>
</comment>
<dbReference type="AlphaFoldDB" id="A0A428N5F6"/>
<keyword evidence="5" id="KW-0520">NAD</keyword>
<reference evidence="9 10" key="1">
    <citation type="submission" date="2018-10" db="EMBL/GenBank/DDBJ databases">
        <title>Draft genome sequence of Bacillus salarius IM0101, isolated from a hypersaline soil in Inner Mongolia, China.</title>
        <authorList>
            <person name="Yamprayoonswat W."/>
            <person name="Boonvisut S."/>
            <person name="Jumpathong W."/>
            <person name="Sittihan S."/>
            <person name="Ruangsuj P."/>
            <person name="Wanthongcharoen S."/>
            <person name="Thongpramul N."/>
            <person name="Pimmason S."/>
            <person name="Yu B."/>
            <person name="Yasawong M."/>
        </authorList>
    </citation>
    <scope>NUCLEOTIDE SEQUENCE [LARGE SCALE GENOMIC DNA]</scope>
    <source>
        <strain evidence="9 10">IM0101</strain>
    </source>
</reference>
<dbReference type="GO" id="GO:0070403">
    <property type="term" value="F:NAD+ binding"/>
    <property type="evidence" value="ECO:0007669"/>
    <property type="project" value="InterPro"/>
</dbReference>
<dbReference type="SUPFAM" id="SSF48179">
    <property type="entry name" value="6-phosphogluconate dehydrogenase C-terminal domain-like"/>
    <property type="match status" value="1"/>
</dbReference>
<keyword evidence="3" id="KW-0560">Oxidoreductase</keyword>
<dbReference type="Proteomes" id="UP000275076">
    <property type="component" value="Unassembled WGS sequence"/>
</dbReference>
<dbReference type="InterPro" id="IPR036291">
    <property type="entry name" value="NAD(P)-bd_dom_sf"/>
</dbReference>
<feature type="coiled-coil region" evidence="6">
    <location>
        <begin position="157"/>
        <end position="184"/>
    </location>
</feature>
<evidence type="ECO:0000256" key="1">
    <source>
        <dbReference type="ARBA" id="ARBA00005086"/>
    </source>
</evidence>
<gene>
    <name evidence="9" type="ORF">D7Z54_09625</name>
</gene>
<dbReference type="SUPFAM" id="SSF51735">
    <property type="entry name" value="NAD(P)-binding Rossmann-fold domains"/>
    <property type="match status" value="1"/>
</dbReference>
<comment type="similarity">
    <text evidence="2">Belongs to the 3-hydroxyacyl-CoA dehydrogenase family.</text>
</comment>
<feature type="binding site" evidence="5">
    <location>
        <position position="143"/>
    </location>
    <ligand>
        <name>NAD(+)</name>
        <dbReference type="ChEBI" id="CHEBI:57540"/>
    </ligand>
</feature>
<dbReference type="FunFam" id="3.40.50.720:FF:000009">
    <property type="entry name" value="Fatty oxidation complex, alpha subunit"/>
    <property type="match status" value="1"/>
</dbReference>
<dbReference type="PANTHER" id="PTHR48075:SF5">
    <property type="entry name" value="3-HYDROXYBUTYRYL-COA DEHYDROGENASE"/>
    <property type="match status" value="1"/>
</dbReference>
<feature type="binding site" evidence="5">
    <location>
        <position position="92"/>
    </location>
    <ligand>
        <name>NAD(+)</name>
        <dbReference type="ChEBI" id="CHEBI:57540"/>
    </ligand>
</feature>
<feature type="binding site" evidence="5">
    <location>
        <position position="119"/>
    </location>
    <ligand>
        <name>NAD(+)</name>
        <dbReference type="ChEBI" id="CHEBI:57540"/>
    </ligand>
</feature>
<evidence type="ECO:0000259" key="7">
    <source>
        <dbReference type="Pfam" id="PF00725"/>
    </source>
</evidence>
<dbReference type="GO" id="GO:0006631">
    <property type="term" value="P:fatty acid metabolic process"/>
    <property type="evidence" value="ECO:0007669"/>
    <property type="project" value="InterPro"/>
</dbReference>
<dbReference type="EMBL" id="RBVX01000007">
    <property type="protein sequence ID" value="RSL33566.1"/>
    <property type="molecule type" value="Genomic_DNA"/>
</dbReference>
<feature type="binding site" evidence="5">
    <location>
        <begin position="10"/>
        <end position="15"/>
    </location>
    <ligand>
        <name>NAD(+)</name>
        <dbReference type="ChEBI" id="CHEBI:57540"/>
    </ligand>
</feature>
<dbReference type="Pfam" id="PF02737">
    <property type="entry name" value="3HCDH_N"/>
    <property type="match status" value="1"/>
</dbReference>
<evidence type="ECO:0000313" key="9">
    <source>
        <dbReference type="EMBL" id="RSL33566.1"/>
    </source>
</evidence>
<dbReference type="InterPro" id="IPR013328">
    <property type="entry name" value="6PGD_dom2"/>
</dbReference>
<dbReference type="PANTHER" id="PTHR48075">
    <property type="entry name" value="3-HYDROXYACYL-COA DEHYDROGENASE FAMILY PROTEIN"/>
    <property type="match status" value="1"/>
</dbReference>
<feature type="domain" description="3-hydroxyacyl-CoA dehydrogenase C-terminal" evidence="7">
    <location>
        <begin position="187"/>
        <end position="283"/>
    </location>
</feature>
<keyword evidence="6" id="KW-0175">Coiled coil</keyword>
<dbReference type="InterPro" id="IPR008927">
    <property type="entry name" value="6-PGluconate_DH-like_C_sf"/>
</dbReference>
<proteinExistence type="inferred from homology"/>
<feature type="binding site" evidence="5">
    <location>
        <position position="275"/>
    </location>
    <ligand>
        <name>NAD(+)</name>
        <dbReference type="ChEBI" id="CHEBI:57540"/>
    </ligand>
</feature>
<feature type="binding site" evidence="5">
    <location>
        <position position="33"/>
    </location>
    <ligand>
        <name>NAD(+)</name>
        <dbReference type="ChEBI" id="CHEBI:57540"/>
    </ligand>
</feature>
<dbReference type="PIRSF" id="PIRSF000105">
    <property type="entry name" value="HCDH"/>
    <property type="match status" value="1"/>
</dbReference>
<dbReference type="RefSeq" id="WP_125555627.1">
    <property type="nucleotide sequence ID" value="NZ_RBVX01000007.1"/>
</dbReference>
<evidence type="ECO:0000313" key="10">
    <source>
        <dbReference type="Proteomes" id="UP000275076"/>
    </source>
</evidence>
<evidence type="ECO:0000256" key="4">
    <source>
        <dbReference type="PIRSR" id="PIRSR000105-1"/>
    </source>
</evidence>
<dbReference type="Gene3D" id="3.40.50.720">
    <property type="entry name" value="NAD(P)-binding Rossmann-like Domain"/>
    <property type="match status" value="1"/>
</dbReference>
<evidence type="ECO:0000256" key="6">
    <source>
        <dbReference type="SAM" id="Coils"/>
    </source>
</evidence>
<dbReference type="InterPro" id="IPR022694">
    <property type="entry name" value="3-OHacyl-CoA_DH"/>
</dbReference>
<accession>A0A428N5F6</accession>
<dbReference type="Gene3D" id="1.10.1040.10">
    <property type="entry name" value="N-(1-d-carboxylethyl)-l-norvaline Dehydrogenase, domain 2"/>
    <property type="match status" value="1"/>
</dbReference>
<dbReference type="InterPro" id="IPR006108">
    <property type="entry name" value="3HC_DH_C"/>
</dbReference>
<dbReference type="InterPro" id="IPR006176">
    <property type="entry name" value="3-OHacyl-CoA_DH_NAD-bd"/>
</dbReference>
<keyword evidence="10" id="KW-1185">Reference proteome</keyword>
<sequence length="285" mass="31333">MNIQTIGIVGAGAMGSGIANLAAMSGFNVILRDVEDSFLEKGLSTINKFMDKSVSKGKMTEDQKSETLEKITTTTSLQDMQNADVVIEAVIEDLEIKKAVFSELDDIVAEDVILTTNTSSMSITTIASATKRPDKVAGMHFFNPAQLMKLVEIVRGYETSDNTVNQLKQLSEALRKEAVEVKKDTPGFIVNRIMIPQFIEAIKLVEEGVATPEDIDKAVTLGLNYPMGPFTLQDYAGVDIGYHVMEYFKEELDDPHFAPPHLLKQLVRAGRVGKKSGAGFYNYDK</sequence>
<comment type="pathway">
    <text evidence="1">Lipid metabolism; butanoate metabolism.</text>
</comment>
<feature type="site" description="Important for catalytic activity" evidence="4">
    <location>
        <position position="140"/>
    </location>
</feature>
<evidence type="ECO:0000256" key="5">
    <source>
        <dbReference type="PIRSR" id="PIRSR000105-2"/>
    </source>
</evidence>
<name>A0A428N5F6_9BACI</name>
<feature type="domain" description="3-hydroxyacyl-CoA dehydrogenase NAD binding" evidence="8">
    <location>
        <begin position="5"/>
        <end position="184"/>
    </location>
</feature>
<protein>
    <submittedName>
        <fullName evidence="9">3-hydroxyacyl-CoA dehydrogenase family protein</fullName>
    </submittedName>
</protein>
<evidence type="ECO:0000259" key="8">
    <source>
        <dbReference type="Pfam" id="PF02737"/>
    </source>
</evidence>
<organism evidence="9 10">
    <name type="scientific">Salibacterium salarium</name>
    <dbReference type="NCBI Taxonomy" id="284579"/>
    <lineage>
        <taxon>Bacteria</taxon>
        <taxon>Bacillati</taxon>
        <taxon>Bacillota</taxon>
        <taxon>Bacilli</taxon>
        <taxon>Bacillales</taxon>
        <taxon>Bacillaceae</taxon>
    </lineage>
</organism>